<dbReference type="AlphaFoldDB" id="A0A7S7NWL2"/>
<proteinExistence type="predicted"/>
<dbReference type="Gene3D" id="1.25.40.10">
    <property type="entry name" value="Tetratricopeptide repeat domain"/>
    <property type="match status" value="1"/>
</dbReference>
<evidence type="ECO:0000256" key="2">
    <source>
        <dbReference type="ARBA" id="ARBA00022803"/>
    </source>
</evidence>
<dbReference type="Pfam" id="PF13431">
    <property type="entry name" value="TPR_17"/>
    <property type="match status" value="1"/>
</dbReference>
<dbReference type="Proteomes" id="UP000593892">
    <property type="component" value="Chromosome"/>
</dbReference>
<dbReference type="PROSITE" id="PS50005">
    <property type="entry name" value="TPR"/>
    <property type="match status" value="1"/>
</dbReference>
<feature type="transmembrane region" description="Helical" evidence="4">
    <location>
        <begin position="258"/>
        <end position="277"/>
    </location>
</feature>
<feature type="repeat" description="TPR" evidence="3">
    <location>
        <begin position="400"/>
        <end position="433"/>
    </location>
</feature>
<evidence type="ECO:0000256" key="3">
    <source>
        <dbReference type="PROSITE-ProRule" id="PRU00339"/>
    </source>
</evidence>
<feature type="chain" id="PRO_5032551683" evidence="5">
    <location>
        <begin position="24"/>
        <end position="506"/>
    </location>
</feature>
<sequence length="506" mass="55200">MVALRFRILLVAAALLAFCGALGAPFQFDDFSLLNDPALNSAHGWNHVFTATQTRPLTFLSFWVNLQISDAPWTFHLVSLVLHLACVWLASGLLLELLPLRAAWLASAVFAFHPLQTEAVAYVFSRATLLAALFCLLSLSCWLKGRRWWAFGLFVCGLLAKEEVAAFPLFLALLEWSTRRSKAAVGPIAAMCAAALAAGLRTIYATSMIAGSGAGTQAGLTSFDYFSYQGVAILRYLQLLLVPIGFTVDAEVRVPPLAAALAWGVIVVVAILAWRTVRAAQPGFWVLGGLLLLLPSSSIFPAEDLAVDRRMYLPLFCFAALFGMLLQKANQKLLYGYAALLLVLSFAQTRVWMSPEALWMEAARHAPSKIRPKRQLARVVQPAQAVELMEEAKRLAPEDAAVATDLGLSYLRANKPEVALGEFGRALALDPNSAMAIHNRGMALLLLGQADAAKGDFARALEKDPCLFDAHWNLRRLGVVRTMPSGCAWTRRQAELLQRPEISSAP</sequence>
<keyword evidence="4" id="KW-0812">Transmembrane</keyword>
<feature type="transmembrane region" description="Helical" evidence="4">
    <location>
        <begin position="283"/>
        <end position="300"/>
    </location>
</feature>
<dbReference type="InterPro" id="IPR052346">
    <property type="entry name" value="O-mannosyl-transferase_TMTC"/>
</dbReference>
<feature type="transmembrane region" description="Helical" evidence="4">
    <location>
        <begin position="183"/>
        <end position="205"/>
    </location>
</feature>
<keyword evidence="2 3" id="KW-0802">TPR repeat</keyword>
<keyword evidence="7" id="KW-1185">Reference proteome</keyword>
<evidence type="ECO:0000256" key="4">
    <source>
        <dbReference type="SAM" id="Phobius"/>
    </source>
</evidence>
<evidence type="ECO:0000256" key="5">
    <source>
        <dbReference type="SAM" id="SignalP"/>
    </source>
</evidence>
<accession>A0A7S7NWL2</accession>
<keyword evidence="5" id="KW-0732">Signal</keyword>
<dbReference type="SUPFAM" id="SSF48452">
    <property type="entry name" value="TPR-like"/>
    <property type="match status" value="1"/>
</dbReference>
<dbReference type="InterPro" id="IPR019734">
    <property type="entry name" value="TPR_rpt"/>
</dbReference>
<keyword evidence="4" id="KW-1133">Transmembrane helix</keyword>
<feature type="transmembrane region" description="Helical" evidence="4">
    <location>
        <begin position="225"/>
        <end position="246"/>
    </location>
</feature>
<gene>
    <name evidence="6" type="ORF">IRI77_14635</name>
</gene>
<name>A0A7S7NWL2_PALFE</name>
<feature type="transmembrane region" description="Helical" evidence="4">
    <location>
        <begin position="73"/>
        <end position="98"/>
    </location>
</feature>
<dbReference type="EMBL" id="CP063849">
    <property type="protein sequence ID" value="QOY91130.1"/>
    <property type="molecule type" value="Genomic_DNA"/>
</dbReference>
<feature type="transmembrane region" description="Helical" evidence="4">
    <location>
        <begin position="119"/>
        <end position="142"/>
    </location>
</feature>
<protein>
    <submittedName>
        <fullName evidence="6">Tetratricopeptide repeat protein</fullName>
    </submittedName>
</protein>
<feature type="transmembrane region" description="Helical" evidence="4">
    <location>
        <begin position="335"/>
        <end position="353"/>
    </location>
</feature>
<evidence type="ECO:0000256" key="1">
    <source>
        <dbReference type="ARBA" id="ARBA00022737"/>
    </source>
</evidence>
<dbReference type="SMART" id="SM00028">
    <property type="entry name" value="TPR"/>
    <property type="match status" value="2"/>
</dbReference>
<organism evidence="6 7">
    <name type="scientific">Paludibaculum fermentans</name>
    <dbReference type="NCBI Taxonomy" id="1473598"/>
    <lineage>
        <taxon>Bacteria</taxon>
        <taxon>Pseudomonadati</taxon>
        <taxon>Acidobacteriota</taxon>
        <taxon>Terriglobia</taxon>
        <taxon>Bryobacterales</taxon>
        <taxon>Bryobacteraceae</taxon>
        <taxon>Paludibaculum</taxon>
    </lineage>
</organism>
<dbReference type="PANTHER" id="PTHR44227:SF3">
    <property type="entry name" value="PROTEIN O-MANNOSYL-TRANSFERASE TMTC4"/>
    <property type="match status" value="1"/>
</dbReference>
<reference evidence="6 7" key="1">
    <citation type="submission" date="2020-10" db="EMBL/GenBank/DDBJ databases">
        <title>Complete genome sequence of Paludibaculum fermentans P105T, a facultatively anaerobic acidobacterium capable of dissimilatory Fe(III) reduction.</title>
        <authorList>
            <person name="Dedysh S.N."/>
            <person name="Beletsky A.V."/>
            <person name="Kulichevskaya I.S."/>
            <person name="Mardanov A.V."/>
            <person name="Ravin N.V."/>
        </authorList>
    </citation>
    <scope>NUCLEOTIDE SEQUENCE [LARGE SCALE GENOMIC DNA]</scope>
    <source>
        <strain evidence="6 7">P105</strain>
    </source>
</reference>
<dbReference type="InterPro" id="IPR011990">
    <property type="entry name" value="TPR-like_helical_dom_sf"/>
</dbReference>
<evidence type="ECO:0000313" key="7">
    <source>
        <dbReference type="Proteomes" id="UP000593892"/>
    </source>
</evidence>
<feature type="signal peptide" evidence="5">
    <location>
        <begin position="1"/>
        <end position="23"/>
    </location>
</feature>
<dbReference type="RefSeq" id="WP_194452785.1">
    <property type="nucleotide sequence ID" value="NZ_CP063849.1"/>
</dbReference>
<evidence type="ECO:0000313" key="6">
    <source>
        <dbReference type="EMBL" id="QOY91130.1"/>
    </source>
</evidence>
<keyword evidence="4" id="KW-0472">Membrane</keyword>
<feature type="transmembrane region" description="Helical" evidence="4">
    <location>
        <begin position="312"/>
        <end position="329"/>
    </location>
</feature>
<keyword evidence="1" id="KW-0677">Repeat</keyword>
<dbReference type="KEGG" id="pfer:IRI77_14635"/>
<feature type="transmembrane region" description="Helical" evidence="4">
    <location>
        <begin position="148"/>
        <end position="171"/>
    </location>
</feature>
<dbReference type="PANTHER" id="PTHR44227">
    <property type="match status" value="1"/>
</dbReference>